<reference evidence="3 4" key="1">
    <citation type="submission" date="2021-03" db="EMBL/GenBank/DDBJ databases">
        <title>Sequencing the genomes of 1000 actinobacteria strains.</title>
        <authorList>
            <person name="Klenk H.-P."/>
        </authorList>
    </citation>
    <scope>NUCLEOTIDE SEQUENCE [LARGE SCALE GENOMIC DNA]</scope>
    <source>
        <strain evidence="3 4">DSM 24221</strain>
    </source>
</reference>
<evidence type="ECO:0000259" key="2">
    <source>
        <dbReference type="SMART" id="SM00382"/>
    </source>
</evidence>
<sequence>MIVVRTWAVALTGLRGEMIEVEADITQHKPDFRIIGMPDKALGEAARRVSNAAENSGLALPDRRLTVNLSPASLPKQGSSFDLAIALAGLATEGRVDPESLARTVHIGELGLDGRVRAVAGVLPAVLAAVRAGRDRVVVPEENRAEAELVTGADVTGVSTLADAARFHGADVDEQVIAPLESPSVTVTDQEQQERLPDLGDVVGQPQAVEALLVAAAGGHHLLMSGPPGAGKTMLARRLPGILPDLDDDAALEVASVRSLSGQRIASLSRTPPFEAPHHSATLTALVGGGSKRASPGAIARASRGVLFVDEVAEAPRSVLDALRQPLEHGEIEIHRSGFVARFPARFQLVLAMNPCPCGEFGVAGGTCTCSPAEVRRYAGKISGPLLDRVDIDLRLQRVVRLDAEAAPTLTTAAAREQVREARERAARRLQDTPWRTNADVSGPWLRNGPYALSGTPRQSLDAALNNGMLTLRSYDRVTRVAWTVADLAGHDAPDALDVGRALFLKKGVSQ</sequence>
<keyword evidence="4" id="KW-1185">Reference proteome</keyword>
<dbReference type="Pfam" id="PF13541">
    <property type="entry name" value="ChlI"/>
    <property type="match status" value="1"/>
</dbReference>
<dbReference type="InterPro" id="IPR020568">
    <property type="entry name" value="Ribosomal_Su5_D2-typ_SF"/>
</dbReference>
<dbReference type="InterPro" id="IPR027417">
    <property type="entry name" value="P-loop_NTPase"/>
</dbReference>
<name>A0ABS4ZEY4_9MICO</name>
<accession>A0ABS4ZEY4</accession>
<dbReference type="SMART" id="SM00382">
    <property type="entry name" value="AAA"/>
    <property type="match status" value="1"/>
</dbReference>
<comment type="similarity">
    <text evidence="1">Belongs to the Mg-chelatase subunits D/I family. ComM subfamily.</text>
</comment>
<evidence type="ECO:0000313" key="3">
    <source>
        <dbReference type="EMBL" id="MBP2435767.1"/>
    </source>
</evidence>
<proteinExistence type="inferred from homology"/>
<dbReference type="InterPro" id="IPR014721">
    <property type="entry name" value="Ribsml_uS5_D2-typ_fold_subgr"/>
</dbReference>
<dbReference type="InterPro" id="IPR045006">
    <property type="entry name" value="CHLI-like"/>
</dbReference>
<dbReference type="InterPro" id="IPR003593">
    <property type="entry name" value="AAA+_ATPase"/>
</dbReference>
<dbReference type="InterPro" id="IPR004482">
    <property type="entry name" value="Mg_chelat-rel"/>
</dbReference>
<dbReference type="Proteomes" id="UP001519362">
    <property type="component" value="Unassembled WGS sequence"/>
</dbReference>
<dbReference type="Pfam" id="PF01078">
    <property type="entry name" value="Mg_chelatase"/>
    <property type="match status" value="1"/>
</dbReference>
<dbReference type="SUPFAM" id="SSF54211">
    <property type="entry name" value="Ribosomal protein S5 domain 2-like"/>
    <property type="match status" value="1"/>
</dbReference>
<dbReference type="PANTHER" id="PTHR32039">
    <property type="entry name" value="MAGNESIUM-CHELATASE SUBUNIT CHLI"/>
    <property type="match status" value="1"/>
</dbReference>
<dbReference type="NCBIfam" id="TIGR00368">
    <property type="entry name" value="YifB family Mg chelatase-like AAA ATPase"/>
    <property type="match status" value="1"/>
</dbReference>
<dbReference type="Gene3D" id="3.30.230.10">
    <property type="match status" value="1"/>
</dbReference>
<dbReference type="InterPro" id="IPR000523">
    <property type="entry name" value="Mg_chelatse_chII-like_cat_dom"/>
</dbReference>
<evidence type="ECO:0000313" key="4">
    <source>
        <dbReference type="Proteomes" id="UP001519362"/>
    </source>
</evidence>
<comment type="caution">
    <text evidence="3">The sequence shown here is derived from an EMBL/GenBank/DDBJ whole genome shotgun (WGS) entry which is preliminary data.</text>
</comment>
<protein>
    <submittedName>
        <fullName evidence="3">Magnesium chelatase family protein</fullName>
    </submittedName>
</protein>
<feature type="domain" description="AAA+ ATPase" evidence="2">
    <location>
        <begin position="218"/>
        <end position="400"/>
    </location>
</feature>
<dbReference type="RefSeq" id="WP_165131991.1">
    <property type="nucleotide sequence ID" value="NZ_CP049253.1"/>
</dbReference>
<dbReference type="Gene3D" id="3.40.50.300">
    <property type="entry name" value="P-loop containing nucleotide triphosphate hydrolases"/>
    <property type="match status" value="1"/>
</dbReference>
<dbReference type="PANTHER" id="PTHR32039:SF7">
    <property type="entry name" value="COMPETENCE PROTEIN COMM"/>
    <property type="match status" value="1"/>
</dbReference>
<dbReference type="InterPro" id="IPR025158">
    <property type="entry name" value="Mg_chelat-rel_C"/>
</dbReference>
<dbReference type="SUPFAM" id="SSF52540">
    <property type="entry name" value="P-loop containing nucleoside triphosphate hydrolases"/>
    <property type="match status" value="1"/>
</dbReference>
<dbReference type="Pfam" id="PF13335">
    <property type="entry name" value="Mg_chelatase_C"/>
    <property type="match status" value="1"/>
</dbReference>
<evidence type="ECO:0000256" key="1">
    <source>
        <dbReference type="ARBA" id="ARBA00006354"/>
    </source>
</evidence>
<dbReference type="EMBL" id="JAGIOL010000001">
    <property type="protein sequence ID" value="MBP2435767.1"/>
    <property type="molecule type" value="Genomic_DNA"/>
</dbReference>
<organism evidence="3 4">
    <name type="scientific">Microbacterium amylolyticum</name>
    <dbReference type="NCBI Taxonomy" id="936337"/>
    <lineage>
        <taxon>Bacteria</taxon>
        <taxon>Bacillati</taxon>
        <taxon>Actinomycetota</taxon>
        <taxon>Actinomycetes</taxon>
        <taxon>Micrococcales</taxon>
        <taxon>Microbacteriaceae</taxon>
        <taxon>Microbacterium</taxon>
    </lineage>
</organism>
<gene>
    <name evidence="3" type="ORF">JOF34_000353</name>
</gene>